<protein>
    <recommendedName>
        <fullName evidence="3">Heptosyltransferase</fullName>
    </recommendedName>
</protein>
<dbReference type="Proteomes" id="UP000229329">
    <property type="component" value="Unassembled WGS sequence"/>
</dbReference>
<evidence type="ECO:0000313" key="1">
    <source>
        <dbReference type="EMBL" id="PJG84939.1"/>
    </source>
</evidence>
<evidence type="ECO:0000313" key="2">
    <source>
        <dbReference type="Proteomes" id="UP000229329"/>
    </source>
</evidence>
<sequence>MITQWQHNIQQHFNHKIKIGLCWTSIRENVPHNRNIKLGEILFLLEKNAEFFCLQQVIPEYEQGLFAQFQNLHHFSLNSFAETAGLIEQMDLVITVDTSVAHLAGALGKKTWLLLGYHADFRWLLDRDDSIWYSSIKLFRQTKFGDWSDVFDNLSHALNEFCDG</sequence>
<dbReference type="SUPFAM" id="SSF53756">
    <property type="entry name" value="UDP-Glycosyltransferase/glycogen phosphorylase"/>
    <property type="match status" value="1"/>
</dbReference>
<proteinExistence type="predicted"/>
<name>A0A2M8S1A6_9PAST</name>
<dbReference type="RefSeq" id="WP_100289216.1">
    <property type="nucleotide sequence ID" value="NZ_PHHA01000020.1"/>
</dbReference>
<accession>A0A2M8S1A6</accession>
<keyword evidence="2" id="KW-1185">Reference proteome</keyword>
<comment type="caution">
    <text evidence="1">The sequence shown here is derived from an EMBL/GenBank/DDBJ whole genome shotgun (WGS) entry which is preliminary data.</text>
</comment>
<gene>
    <name evidence="1" type="ORF">CVP05_08880</name>
</gene>
<evidence type="ECO:0008006" key="3">
    <source>
        <dbReference type="Google" id="ProtNLM"/>
    </source>
</evidence>
<organism evidence="1 2">
    <name type="scientific">Conservatibacter flavescens</name>
    <dbReference type="NCBI Taxonomy" id="28161"/>
    <lineage>
        <taxon>Bacteria</taxon>
        <taxon>Pseudomonadati</taxon>
        <taxon>Pseudomonadota</taxon>
        <taxon>Gammaproteobacteria</taxon>
        <taxon>Pasteurellales</taxon>
        <taxon>Pasteurellaceae</taxon>
        <taxon>Conservatibacter</taxon>
    </lineage>
</organism>
<dbReference type="InterPro" id="IPR002201">
    <property type="entry name" value="Glyco_trans_9"/>
</dbReference>
<dbReference type="GO" id="GO:0016757">
    <property type="term" value="F:glycosyltransferase activity"/>
    <property type="evidence" value="ECO:0007669"/>
    <property type="project" value="InterPro"/>
</dbReference>
<reference evidence="1 2" key="1">
    <citation type="submission" date="2017-11" db="EMBL/GenBank/DDBJ databases">
        <title>Reclassification of Bisgaard taxon 7 as Conservatibacter flavescens gen. nov., sp. nov.</title>
        <authorList>
            <person name="Christensen H."/>
        </authorList>
    </citation>
    <scope>NUCLEOTIDE SEQUENCE [LARGE SCALE GENOMIC DNA]</scope>
    <source>
        <strain evidence="1 2">7_4</strain>
    </source>
</reference>
<dbReference type="Pfam" id="PF01075">
    <property type="entry name" value="Glyco_transf_9"/>
    <property type="match status" value="1"/>
</dbReference>
<dbReference type="EMBL" id="PHHA01000020">
    <property type="protein sequence ID" value="PJG84939.1"/>
    <property type="molecule type" value="Genomic_DNA"/>
</dbReference>
<dbReference type="Gene3D" id="3.40.50.2000">
    <property type="entry name" value="Glycogen Phosphorylase B"/>
    <property type="match status" value="1"/>
</dbReference>
<dbReference type="AlphaFoldDB" id="A0A2M8S1A6"/>